<sequence length="106" mass="11783">MSFGFAVGDFIAVRKLVRDTIKCPQSVGGAKSEYQELVLEFGILSKALEHIDQLDATDETMPAQLNYIKFAALSCRYTLLVFEKKLGAYNSSLGIRTQIDAMYNPP</sequence>
<dbReference type="PANTHER" id="PTHR38886:SF1">
    <property type="entry name" value="NACHT-NTPASE AND P-LOOP NTPASES N-TERMINAL DOMAIN-CONTAINING PROTEIN"/>
    <property type="match status" value="1"/>
</dbReference>
<dbReference type="PANTHER" id="PTHR38886">
    <property type="entry name" value="SESA DOMAIN-CONTAINING PROTEIN"/>
    <property type="match status" value="1"/>
</dbReference>
<organism evidence="1 2">
    <name type="scientific">Alternaria panax</name>
    <dbReference type="NCBI Taxonomy" id="48097"/>
    <lineage>
        <taxon>Eukaryota</taxon>
        <taxon>Fungi</taxon>
        <taxon>Dikarya</taxon>
        <taxon>Ascomycota</taxon>
        <taxon>Pezizomycotina</taxon>
        <taxon>Dothideomycetes</taxon>
        <taxon>Pleosporomycetidae</taxon>
        <taxon>Pleosporales</taxon>
        <taxon>Pleosporineae</taxon>
        <taxon>Pleosporaceae</taxon>
        <taxon>Alternaria</taxon>
        <taxon>Alternaria sect. Panax</taxon>
    </lineage>
</organism>
<dbReference type="EMBL" id="JAANER010000008">
    <property type="protein sequence ID" value="KAG9186828.1"/>
    <property type="molecule type" value="Genomic_DNA"/>
</dbReference>
<keyword evidence="2" id="KW-1185">Reference proteome</keyword>
<dbReference type="Proteomes" id="UP001199106">
    <property type="component" value="Unassembled WGS sequence"/>
</dbReference>
<name>A0AAD4FDI5_9PLEO</name>
<comment type="caution">
    <text evidence="1">The sequence shown here is derived from an EMBL/GenBank/DDBJ whole genome shotgun (WGS) entry which is preliminary data.</text>
</comment>
<dbReference type="AlphaFoldDB" id="A0AAD4FDI5"/>
<gene>
    <name evidence="1" type="ORF">G6011_09936</name>
</gene>
<protein>
    <submittedName>
        <fullName evidence="1">Uncharacterized protein</fullName>
    </submittedName>
</protein>
<evidence type="ECO:0000313" key="1">
    <source>
        <dbReference type="EMBL" id="KAG9186828.1"/>
    </source>
</evidence>
<evidence type="ECO:0000313" key="2">
    <source>
        <dbReference type="Proteomes" id="UP001199106"/>
    </source>
</evidence>
<accession>A0AAD4FDI5</accession>
<proteinExistence type="predicted"/>
<reference evidence="1" key="1">
    <citation type="submission" date="2021-07" db="EMBL/GenBank/DDBJ databases">
        <title>Genome Resource of American Ginseng Black Spot Pathogen Alternaria panax.</title>
        <authorList>
            <person name="Qiu C."/>
            <person name="Wang W."/>
            <person name="Liu Z."/>
        </authorList>
    </citation>
    <scope>NUCLEOTIDE SEQUENCE</scope>
    <source>
        <strain evidence="1">BNCC115425</strain>
    </source>
</reference>